<evidence type="ECO:0000313" key="2">
    <source>
        <dbReference type="Proteomes" id="UP000799755"/>
    </source>
</evidence>
<keyword evidence="2" id="KW-1185">Reference proteome</keyword>
<gene>
    <name evidence="1" type="ORF">BDR25DRAFT_365626</name>
</gene>
<sequence>MIGEINNEHTRQDIVDAQSLGLDAFALNFNQFATWSNNTVEFLFMNADNLGFGLFFSFDMAPGYFTDPSQYAGFLQQYMARTSYYKYNGKPLVSTFGSEGVSNDQWASFKSAVGDVVIIPGFYQGISSDSLFSNRPILDGVFNWNSWSYPEAGKTAVSTADDQAYMAAARSAGKLFMMGMSTLQFKHIDGSQNWYRRGEENLEYRIGQVLEMQPDMLELQTWNDAGESHYMGNIWDEPMTGSPIHTYVDGYSHTGYWQILPAFIQAWKRGDTTTANILPTNGRAMQGAFWHHTLLVNADCGLDTMGKPQEIVNAEDAVSGVILVARGQSNLVGVVNVGQTELGKLNLVEGYNKFKFGGLTAGKVTVEVWDGSTMIGGGYAPIEVSSSGSTCNYNFQVVGFPS</sequence>
<dbReference type="Proteomes" id="UP000799755">
    <property type="component" value="Unassembled WGS sequence"/>
</dbReference>
<proteinExistence type="predicted"/>
<evidence type="ECO:0000313" key="1">
    <source>
        <dbReference type="EMBL" id="KAF2478386.1"/>
    </source>
</evidence>
<comment type="caution">
    <text evidence="1">The sequence shown here is derived from an EMBL/GenBank/DDBJ whole genome shotgun (WGS) entry which is preliminary data.</text>
</comment>
<dbReference type="EMBL" id="MU003492">
    <property type="protein sequence ID" value="KAF2478386.1"/>
    <property type="molecule type" value="Genomic_DNA"/>
</dbReference>
<reference evidence="1" key="1">
    <citation type="journal article" date="2020" name="Stud. Mycol.">
        <title>101 Dothideomycetes genomes: a test case for predicting lifestyles and emergence of pathogens.</title>
        <authorList>
            <person name="Haridas S."/>
            <person name="Albert R."/>
            <person name="Binder M."/>
            <person name="Bloem J."/>
            <person name="Labutti K."/>
            <person name="Salamov A."/>
            <person name="Andreopoulos B."/>
            <person name="Baker S."/>
            <person name="Barry K."/>
            <person name="Bills G."/>
            <person name="Bluhm B."/>
            <person name="Cannon C."/>
            <person name="Castanera R."/>
            <person name="Culley D."/>
            <person name="Daum C."/>
            <person name="Ezra D."/>
            <person name="Gonzalez J."/>
            <person name="Henrissat B."/>
            <person name="Kuo A."/>
            <person name="Liang C."/>
            <person name="Lipzen A."/>
            <person name="Lutzoni F."/>
            <person name="Magnuson J."/>
            <person name="Mondo S."/>
            <person name="Nolan M."/>
            <person name="Ohm R."/>
            <person name="Pangilinan J."/>
            <person name="Park H.-J."/>
            <person name="Ramirez L."/>
            <person name="Alfaro M."/>
            <person name="Sun H."/>
            <person name="Tritt A."/>
            <person name="Yoshinaga Y."/>
            <person name="Zwiers L.-H."/>
            <person name="Turgeon B."/>
            <person name="Goodwin S."/>
            <person name="Spatafora J."/>
            <person name="Crous P."/>
            <person name="Grigoriev I."/>
        </authorList>
    </citation>
    <scope>NUCLEOTIDE SEQUENCE</scope>
    <source>
        <strain evidence="1">ATCC 200398</strain>
    </source>
</reference>
<organism evidence="1 2">
    <name type="scientific">Lindgomyces ingoldianus</name>
    <dbReference type="NCBI Taxonomy" id="673940"/>
    <lineage>
        <taxon>Eukaryota</taxon>
        <taxon>Fungi</taxon>
        <taxon>Dikarya</taxon>
        <taxon>Ascomycota</taxon>
        <taxon>Pezizomycotina</taxon>
        <taxon>Dothideomycetes</taxon>
        <taxon>Pleosporomycetidae</taxon>
        <taxon>Pleosporales</taxon>
        <taxon>Lindgomycetaceae</taxon>
        <taxon>Lindgomyces</taxon>
    </lineage>
</organism>
<accession>A0ACB6RIU1</accession>
<name>A0ACB6RIU1_9PLEO</name>
<protein>
    <submittedName>
        <fullName evidence="1">Uncharacterized protein</fullName>
    </submittedName>
</protein>